<dbReference type="SUPFAM" id="SSF109854">
    <property type="entry name" value="DinB/YfiT-like putative metalloenzymes"/>
    <property type="match status" value="1"/>
</dbReference>
<accession>A0A9D7XSV7</accession>
<sequence length="188" mass="22045">MMNSTLTNSIHLYEYYKSLGEKAINQVEDNALWWAPDEKSNSISVIIKHLRGNMLSRWTDFLTTDGEKEWRKRDSEFEETIMTRDDLMAQWEEGWACLFNALRSLTVEDMEKTIYIRNMGQSVEDAIMRQLAHYAYHVGQIVYLARLANTGDWKSLTIPKGNSDTYNQAKFEPGKRIEHFTKNLHDLK</sequence>
<gene>
    <name evidence="1" type="ORF">IPP15_11095</name>
</gene>
<name>A0A9D7XSV7_9BACT</name>
<dbReference type="EMBL" id="JADKGY010000008">
    <property type="protein sequence ID" value="MBK9982948.1"/>
    <property type="molecule type" value="Genomic_DNA"/>
</dbReference>
<dbReference type="InterPro" id="IPR011466">
    <property type="entry name" value="DUF1572"/>
</dbReference>
<proteinExistence type="predicted"/>
<dbReference type="Proteomes" id="UP000808337">
    <property type="component" value="Unassembled WGS sequence"/>
</dbReference>
<comment type="caution">
    <text evidence="1">The sequence shown here is derived from an EMBL/GenBank/DDBJ whole genome shotgun (WGS) entry which is preliminary data.</text>
</comment>
<dbReference type="AlphaFoldDB" id="A0A9D7XSV7"/>
<protein>
    <submittedName>
        <fullName evidence="1">DUF1572 family protein</fullName>
    </submittedName>
</protein>
<evidence type="ECO:0000313" key="1">
    <source>
        <dbReference type="EMBL" id="MBK9982948.1"/>
    </source>
</evidence>
<dbReference type="InterPro" id="IPR034660">
    <property type="entry name" value="DinB/YfiT-like"/>
</dbReference>
<organism evidence="1 2">
    <name type="scientific">Candidatus Opimibacter skivensis</name>
    <dbReference type="NCBI Taxonomy" id="2982028"/>
    <lineage>
        <taxon>Bacteria</taxon>
        <taxon>Pseudomonadati</taxon>
        <taxon>Bacteroidota</taxon>
        <taxon>Saprospiria</taxon>
        <taxon>Saprospirales</taxon>
        <taxon>Saprospiraceae</taxon>
        <taxon>Candidatus Opimibacter</taxon>
    </lineage>
</organism>
<evidence type="ECO:0000313" key="2">
    <source>
        <dbReference type="Proteomes" id="UP000808337"/>
    </source>
</evidence>
<dbReference type="Pfam" id="PF07609">
    <property type="entry name" value="DUF1572"/>
    <property type="match status" value="1"/>
</dbReference>
<reference evidence="1 2" key="1">
    <citation type="submission" date="2020-10" db="EMBL/GenBank/DDBJ databases">
        <title>Connecting structure to function with the recovery of over 1000 high-quality activated sludge metagenome-assembled genomes encoding full-length rRNA genes using long-read sequencing.</title>
        <authorList>
            <person name="Singleton C.M."/>
            <person name="Petriglieri F."/>
            <person name="Kristensen J.M."/>
            <person name="Kirkegaard R.H."/>
            <person name="Michaelsen T.Y."/>
            <person name="Andersen M.H."/>
            <person name="Karst S.M."/>
            <person name="Dueholm M.S."/>
            <person name="Nielsen P.H."/>
            <person name="Albertsen M."/>
        </authorList>
    </citation>
    <scope>NUCLEOTIDE SEQUENCE [LARGE SCALE GENOMIC DNA]</scope>
    <source>
        <strain evidence="1">Ribe_18-Q3-R11-54_MAXAC.273</strain>
    </source>
</reference>
<dbReference type="Gene3D" id="1.20.120.450">
    <property type="entry name" value="dinb family like domain"/>
    <property type="match status" value="1"/>
</dbReference>